<proteinExistence type="predicted"/>
<dbReference type="Proteomes" id="UP001415857">
    <property type="component" value="Unassembled WGS sequence"/>
</dbReference>
<dbReference type="EMBL" id="JBBPBK010000010">
    <property type="protein sequence ID" value="KAK9277068.1"/>
    <property type="molecule type" value="Genomic_DNA"/>
</dbReference>
<evidence type="ECO:0000313" key="1">
    <source>
        <dbReference type="EMBL" id="KAK9277068.1"/>
    </source>
</evidence>
<keyword evidence="2" id="KW-1185">Reference proteome</keyword>
<reference evidence="1 2" key="1">
    <citation type="journal article" date="2024" name="Plant J.">
        <title>Genome sequences and population genomics reveal climatic adaptation and genomic divergence between two closely related sweetgum species.</title>
        <authorList>
            <person name="Xu W.Q."/>
            <person name="Ren C.Q."/>
            <person name="Zhang X.Y."/>
            <person name="Comes H.P."/>
            <person name="Liu X.H."/>
            <person name="Li Y.G."/>
            <person name="Kettle C.J."/>
            <person name="Jalonen R."/>
            <person name="Gaisberger H."/>
            <person name="Ma Y.Z."/>
            <person name="Qiu Y.X."/>
        </authorList>
    </citation>
    <scope>NUCLEOTIDE SEQUENCE [LARGE SCALE GENOMIC DNA]</scope>
    <source>
        <strain evidence="1">Hangzhou</strain>
    </source>
</reference>
<organism evidence="1 2">
    <name type="scientific">Liquidambar formosana</name>
    <name type="common">Formosan gum</name>
    <dbReference type="NCBI Taxonomy" id="63359"/>
    <lineage>
        <taxon>Eukaryota</taxon>
        <taxon>Viridiplantae</taxon>
        <taxon>Streptophyta</taxon>
        <taxon>Embryophyta</taxon>
        <taxon>Tracheophyta</taxon>
        <taxon>Spermatophyta</taxon>
        <taxon>Magnoliopsida</taxon>
        <taxon>eudicotyledons</taxon>
        <taxon>Gunneridae</taxon>
        <taxon>Pentapetalae</taxon>
        <taxon>Saxifragales</taxon>
        <taxon>Altingiaceae</taxon>
        <taxon>Liquidambar</taxon>
    </lineage>
</organism>
<gene>
    <name evidence="1" type="ORF">L1049_006607</name>
</gene>
<protein>
    <submittedName>
        <fullName evidence="1">Uncharacterized protein</fullName>
    </submittedName>
</protein>
<sequence>MKWVRRWQGKKQISVIVETGLWFGLHGQITTLVAGFTVAQITRQMVLVGTSSGLIHQSAYEQGELSPDCLKRLKDIVQGKGFIG</sequence>
<accession>A0AAP0RHF9</accession>
<evidence type="ECO:0000313" key="2">
    <source>
        <dbReference type="Proteomes" id="UP001415857"/>
    </source>
</evidence>
<comment type="caution">
    <text evidence="1">The sequence shown here is derived from an EMBL/GenBank/DDBJ whole genome shotgun (WGS) entry which is preliminary data.</text>
</comment>
<name>A0AAP0RHF9_LIQFO</name>
<dbReference type="AlphaFoldDB" id="A0AAP0RHF9"/>